<protein>
    <submittedName>
        <fullName evidence="10">Muramoyltetrapeptide carboxypeptidase</fullName>
    </submittedName>
</protein>
<keyword evidence="3" id="KW-0645">Protease</keyword>
<evidence type="ECO:0000256" key="7">
    <source>
        <dbReference type="SAM" id="SignalP"/>
    </source>
</evidence>
<keyword evidence="4" id="KW-0378">Hydrolase</keyword>
<dbReference type="Gene3D" id="3.40.50.10740">
    <property type="entry name" value="Class I glutamine amidotransferase-like"/>
    <property type="match status" value="1"/>
</dbReference>
<dbReference type="Gene3D" id="3.50.30.60">
    <property type="entry name" value="LD-carboxypeptidase A C-terminal domain-like"/>
    <property type="match status" value="1"/>
</dbReference>
<evidence type="ECO:0000256" key="2">
    <source>
        <dbReference type="ARBA" id="ARBA00022645"/>
    </source>
</evidence>
<dbReference type="InterPro" id="IPR040449">
    <property type="entry name" value="Peptidase_S66_N"/>
</dbReference>
<keyword evidence="11" id="KW-1185">Reference proteome</keyword>
<evidence type="ECO:0000256" key="3">
    <source>
        <dbReference type="ARBA" id="ARBA00022670"/>
    </source>
</evidence>
<dbReference type="InterPro" id="IPR003507">
    <property type="entry name" value="S66_fam"/>
</dbReference>
<evidence type="ECO:0000313" key="11">
    <source>
        <dbReference type="Proteomes" id="UP000184368"/>
    </source>
</evidence>
<dbReference type="InterPro" id="IPR027478">
    <property type="entry name" value="LdcA_N"/>
</dbReference>
<dbReference type="GO" id="GO:0006508">
    <property type="term" value="P:proteolysis"/>
    <property type="evidence" value="ECO:0007669"/>
    <property type="project" value="UniProtKB-KW"/>
</dbReference>
<dbReference type="PIRSF" id="PIRSF028757">
    <property type="entry name" value="LD-carboxypeptidase"/>
    <property type="match status" value="1"/>
</dbReference>
<organism evidence="10 11">
    <name type="scientific">Cnuella takakiae</name>
    <dbReference type="NCBI Taxonomy" id="1302690"/>
    <lineage>
        <taxon>Bacteria</taxon>
        <taxon>Pseudomonadati</taxon>
        <taxon>Bacteroidota</taxon>
        <taxon>Chitinophagia</taxon>
        <taxon>Chitinophagales</taxon>
        <taxon>Chitinophagaceae</taxon>
        <taxon>Cnuella</taxon>
    </lineage>
</organism>
<keyword evidence="5" id="KW-0720">Serine protease</keyword>
<evidence type="ECO:0000256" key="6">
    <source>
        <dbReference type="PIRSR" id="PIRSR028757-1"/>
    </source>
</evidence>
<evidence type="ECO:0000259" key="9">
    <source>
        <dbReference type="Pfam" id="PF17676"/>
    </source>
</evidence>
<dbReference type="AlphaFoldDB" id="A0A1M4WEJ7"/>
<reference evidence="10 11" key="1">
    <citation type="submission" date="2016-11" db="EMBL/GenBank/DDBJ databases">
        <authorList>
            <person name="Jaros S."/>
            <person name="Januszkiewicz K."/>
            <person name="Wedrychowicz H."/>
        </authorList>
    </citation>
    <scope>NUCLEOTIDE SEQUENCE [LARGE SCALE GENOMIC DNA]</scope>
    <source>
        <strain evidence="10 11">DSM 26897</strain>
    </source>
</reference>
<feature type="active site" description="Charge relay system" evidence="6">
    <location>
        <position position="302"/>
    </location>
</feature>
<feature type="active site" description="Charge relay system" evidence="6">
    <location>
        <position position="231"/>
    </location>
</feature>
<evidence type="ECO:0000259" key="8">
    <source>
        <dbReference type="Pfam" id="PF02016"/>
    </source>
</evidence>
<proteinExistence type="inferred from homology"/>
<dbReference type="SUPFAM" id="SSF141986">
    <property type="entry name" value="LD-carboxypeptidase A C-terminal domain-like"/>
    <property type="match status" value="1"/>
</dbReference>
<dbReference type="PANTHER" id="PTHR30237:SF2">
    <property type="entry name" value="MUREIN TETRAPEPTIDE CARBOXYPEPTIDASE"/>
    <property type="match status" value="1"/>
</dbReference>
<dbReference type="EMBL" id="FQUO01000003">
    <property type="protein sequence ID" value="SHE79634.1"/>
    <property type="molecule type" value="Genomic_DNA"/>
</dbReference>
<dbReference type="CDD" id="cd07025">
    <property type="entry name" value="Peptidase_S66"/>
    <property type="match status" value="1"/>
</dbReference>
<dbReference type="InterPro" id="IPR029062">
    <property type="entry name" value="Class_I_gatase-like"/>
</dbReference>
<dbReference type="Pfam" id="PF02016">
    <property type="entry name" value="Peptidase_S66"/>
    <property type="match status" value="1"/>
</dbReference>
<feature type="signal peptide" evidence="7">
    <location>
        <begin position="1"/>
        <end position="28"/>
    </location>
</feature>
<evidence type="ECO:0000256" key="1">
    <source>
        <dbReference type="ARBA" id="ARBA00010233"/>
    </source>
</evidence>
<feature type="active site" description="Nucleophile" evidence="6">
    <location>
        <position position="143"/>
    </location>
</feature>
<keyword evidence="2 10" id="KW-0121">Carboxypeptidase</keyword>
<accession>A0A1M4WEJ7</accession>
<dbReference type="GO" id="GO:0004180">
    <property type="term" value="F:carboxypeptidase activity"/>
    <property type="evidence" value="ECO:0007669"/>
    <property type="project" value="UniProtKB-KW"/>
</dbReference>
<keyword evidence="7" id="KW-0732">Signal</keyword>
<dbReference type="STRING" id="1302690.BUE76_07380"/>
<gene>
    <name evidence="10" type="ORF">SAMN05444008_1033</name>
</gene>
<dbReference type="GO" id="GO:0008236">
    <property type="term" value="F:serine-type peptidase activity"/>
    <property type="evidence" value="ECO:0007669"/>
    <property type="project" value="UniProtKB-KW"/>
</dbReference>
<feature type="domain" description="LD-carboxypeptidase N-terminal" evidence="8">
    <location>
        <begin position="47"/>
        <end position="162"/>
    </location>
</feature>
<evidence type="ECO:0000256" key="5">
    <source>
        <dbReference type="ARBA" id="ARBA00022825"/>
    </source>
</evidence>
<evidence type="ECO:0000256" key="4">
    <source>
        <dbReference type="ARBA" id="ARBA00022801"/>
    </source>
</evidence>
<dbReference type="Proteomes" id="UP000184368">
    <property type="component" value="Unassembled WGS sequence"/>
</dbReference>
<dbReference type="PANTHER" id="PTHR30237">
    <property type="entry name" value="MURAMOYLTETRAPEPTIDE CARBOXYPEPTIDASE"/>
    <property type="match status" value="1"/>
</dbReference>
<evidence type="ECO:0000313" key="10">
    <source>
        <dbReference type="EMBL" id="SHE79634.1"/>
    </source>
</evidence>
<dbReference type="SUPFAM" id="SSF52317">
    <property type="entry name" value="Class I glutamine amidotransferase-like"/>
    <property type="match status" value="1"/>
</dbReference>
<dbReference type="InterPro" id="IPR040921">
    <property type="entry name" value="Peptidase_S66C"/>
</dbReference>
<sequence>MNRKQFVQALGLLLGTVPILTATSQTTAARLPGACVQPPFLFPGSVIGITATSGAVSTDAISAGIQLVRSWGYQVKLGRTIGTRNGYFSGTDEERAADLQDLLDDPQVNAIWCARGGYGLVRIIDQLDWTGFRKHPKWIIGFSDVTVLHCQLHRMGFASIHGQMLAEANTGFVQTKQVLEGRPPLYQTAPLAANKTGIGEGLLVGGNLKLLETQAGTPTDLDTRGKILFIEDVNETLYNIDRMLCNLKRSGKLAELAGLIVGGFGLAKGETAANFGRSVSDMVLEHTSGYAYPVCFDFAVGHQPANWPLKCGVPHKLEVTGRIVRLVELNDAQPANQVVLVRGND</sequence>
<name>A0A1M4WEJ7_9BACT</name>
<dbReference type="InterPro" id="IPR027461">
    <property type="entry name" value="Carboxypeptidase_A_C_sf"/>
</dbReference>
<dbReference type="Pfam" id="PF17676">
    <property type="entry name" value="Peptidase_S66C"/>
    <property type="match status" value="1"/>
</dbReference>
<feature type="chain" id="PRO_5012183373" evidence="7">
    <location>
        <begin position="29"/>
        <end position="345"/>
    </location>
</feature>
<dbReference type="RefSeq" id="WP_073040371.1">
    <property type="nucleotide sequence ID" value="NZ_FQUO01000003.1"/>
</dbReference>
<feature type="domain" description="LD-carboxypeptidase C-terminal" evidence="9">
    <location>
        <begin position="200"/>
        <end position="316"/>
    </location>
</feature>
<dbReference type="OrthoDB" id="9807329at2"/>
<comment type="similarity">
    <text evidence="1">Belongs to the peptidase S66 family.</text>
</comment>